<dbReference type="InterPro" id="IPR003265">
    <property type="entry name" value="HhH-GPD_domain"/>
</dbReference>
<keyword evidence="4" id="KW-0411">Iron-sulfur</keyword>
<dbReference type="InterPro" id="IPR023170">
    <property type="entry name" value="HhH_base_excis_C"/>
</dbReference>
<evidence type="ECO:0000256" key="2">
    <source>
        <dbReference type="ARBA" id="ARBA00022723"/>
    </source>
</evidence>
<dbReference type="GO" id="GO:0051539">
    <property type="term" value="F:4 iron, 4 sulfur cluster binding"/>
    <property type="evidence" value="ECO:0007669"/>
    <property type="project" value="UniProtKB-KW"/>
</dbReference>
<keyword evidence="1" id="KW-0004">4Fe-4S</keyword>
<dbReference type="EMBL" id="SJPS01000001">
    <property type="protein sequence ID" value="TWU30419.1"/>
    <property type="molecule type" value="Genomic_DNA"/>
</dbReference>
<dbReference type="Gene3D" id="1.10.1670.10">
    <property type="entry name" value="Helix-hairpin-Helix base-excision DNA repair enzymes (C-terminal)"/>
    <property type="match status" value="1"/>
</dbReference>
<sequence length="236" mass="26616">MLAVAVFLCVDNLQTMLPIAQQIYRRLFEAWGPQKWWPADSPFEVMIGAILVQNTNWRNVERAIENLKSAEALSPLQLLAIELENLQELIRPAGYFRIKAQRLRSLVQFFVDEFGGEITAMQAIPMPQLREKLLAVHGIGPETADSILLYAVGQSAMVVDAYTLRVFARHGWVPHGTSYHALQAHIAQELPEDATIYNDFHALIVEVGKKHCRKTPQCEGCPLQELLPVHGLVKEK</sequence>
<evidence type="ECO:0000259" key="5">
    <source>
        <dbReference type="SMART" id="SM00478"/>
    </source>
</evidence>
<dbReference type="CDD" id="cd00056">
    <property type="entry name" value="ENDO3c"/>
    <property type="match status" value="1"/>
</dbReference>
<dbReference type="GO" id="GO:0046872">
    <property type="term" value="F:metal ion binding"/>
    <property type="evidence" value="ECO:0007669"/>
    <property type="project" value="UniProtKB-KW"/>
</dbReference>
<keyword evidence="2" id="KW-0479">Metal-binding</keyword>
<dbReference type="PIRSF" id="PIRSF001435">
    <property type="entry name" value="Nth"/>
    <property type="match status" value="1"/>
</dbReference>
<dbReference type="GO" id="GO:0006284">
    <property type="term" value="P:base-excision repair"/>
    <property type="evidence" value="ECO:0007669"/>
    <property type="project" value="InterPro"/>
</dbReference>
<keyword evidence="6" id="KW-0456">Lyase</keyword>
<evidence type="ECO:0000313" key="6">
    <source>
        <dbReference type="EMBL" id="TWU30419.1"/>
    </source>
</evidence>
<gene>
    <name evidence="6" type="primary">pdg_1</name>
    <name evidence="6" type="ORF">Pla144_12050</name>
</gene>
<dbReference type="Proteomes" id="UP000318437">
    <property type="component" value="Unassembled WGS sequence"/>
</dbReference>
<proteinExistence type="predicted"/>
<evidence type="ECO:0000256" key="1">
    <source>
        <dbReference type="ARBA" id="ARBA00022485"/>
    </source>
</evidence>
<dbReference type="SUPFAM" id="SSF48150">
    <property type="entry name" value="DNA-glycosylase"/>
    <property type="match status" value="1"/>
</dbReference>
<dbReference type="Gene3D" id="1.10.340.30">
    <property type="entry name" value="Hypothetical protein, domain 2"/>
    <property type="match status" value="1"/>
</dbReference>
<evidence type="ECO:0000256" key="4">
    <source>
        <dbReference type="ARBA" id="ARBA00023014"/>
    </source>
</evidence>
<evidence type="ECO:0000256" key="3">
    <source>
        <dbReference type="ARBA" id="ARBA00023004"/>
    </source>
</evidence>
<dbReference type="Pfam" id="PF00730">
    <property type="entry name" value="HhH-GPD"/>
    <property type="match status" value="1"/>
</dbReference>
<feature type="domain" description="HhH-GPD" evidence="5">
    <location>
        <begin position="51"/>
        <end position="210"/>
    </location>
</feature>
<keyword evidence="7" id="KW-1185">Reference proteome</keyword>
<dbReference type="PANTHER" id="PTHR10359">
    <property type="entry name" value="A/G-SPECIFIC ADENINE GLYCOSYLASE/ENDONUCLEASE III"/>
    <property type="match status" value="1"/>
</dbReference>
<organism evidence="6 7">
    <name type="scientific">Bythopirellula polymerisocia</name>
    <dbReference type="NCBI Taxonomy" id="2528003"/>
    <lineage>
        <taxon>Bacteria</taxon>
        <taxon>Pseudomonadati</taxon>
        <taxon>Planctomycetota</taxon>
        <taxon>Planctomycetia</taxon>
        <taxon>Pirellulales</taxon>
        <taxon>Lacipirellulaceae</taxon>
        <taxon>Bythopirellula</taxon>
    </lineage>
</organism>
<name>A0A5C6D6B9_9BACT</name>
<accession>A0A5C6D6B9</accession>
<dbReference type="SMART" id="SM00478">
    <property type="entry name" value="ENDO3c"/>
    <property type="match status" value="1"/>
</dbReference>
<dbReference type="PANTHER" id="PTHR10359:SF19">
    <property type="entry name" value="DNA REPAIR GLYCOSYLASE MJ1434-RELATED"/>
    <property type="match status" value="1"/>
</dbReference>
<keyword evidence="3" id="KW-0408">Iron</keyword>
<reference evidence="6 7" key="1">
    <citation type="submission" date="2019-02" db="EMBL/GenBank/DDBJ databases">
        <title>Deep-cultivation of Planctomycetes and their phenomic and genomic characterization uncovers novel biology.</title>
        <authorList>
            <person name="Wiegand S."/>
            <person name="Jogler M."/>
            <person name="Boedeker C."/>
            <person name="Pinto D."/>
            <person name="Vollmers J."/>
            <person name="Rivas-Marin E."/>
            <person name="Kohn T."/>
            <person name="Peeters S.H."/>
            <person name="Heuer A."/>
            <person name="Rast P."/>
            <person name="Oberbeckmann S."/>
            <person name="Bunk B."/>
            <person name="Jeske O."/>
            <person name="Meyerdierks A."/>
            <person name="Storesund J.E."/>
            <person name="Kallscheuer N."/>
            <person name="Luecker S."/>
            <person name="Lage O.M."/>
            <person name="Pohl T."/>
            <person name="Merkel B.J."/>
            <person name="Hornburger P."/>
            <person name="Mueller R.-W."/>
            <person name="Bruemmer F."/>
            <person name="Labrenz M."/>
            <person name="Spormann A.M."/>
            <person name="Op Den Camp H."/>
            <person name="Overmann J."/>
            <person name="Amann R."/>
            <person name="Jetten M.S.M."/>
            <person name="Mascher T."/>
            <person name="Medema M.H."/>
            <person name="Devos D.P."/>
            <person name="Kaster A.-K."/>
            <person name="Ovreas L."/>
            <person name="Rohde M."/>
            <person name="Galperin M.Y."/>
            <person name="Jogler C."/>
        </authorList>
    </citation>
    <scope>NUCLEOTIDE SEQUENCE [LARGE SCALE GENOMIC DNA]</scope>
    <source>
        <strain evidence="6 7">Pla144</strain>
    </source>
</reference>
<protein>
    <submittedName>
        <fullName evidence="6">Ultraviolet N-glycosylase/AP lyase</fullName>
    </submittedName>
</protein>
<dbReference type="InterPro" id="IPR011257">
    <property type="entry name" value="DNA_glycosylase"/>
</dbReference>
<comment type="caution">
    <text evidence="6">The sequence shown here is derived from an EMBL/GenBank/DDBJ whole genome shotgun (WGS) entry which is preliminary data.</text>
</comment>
<dbReference type="AlphaFoldDB" id="A0A5C6D6B9"/>
<dbReference type="GO" id="GO:0016829">
    <property type="term" value="F:lyase activity"/>
    <property type="evidence" value="ECO:0007669"/>
    <property type="project" value="UniProtKB-KW"/>
</dbReference>
<evidence type="ECO:0000313" key="7">
    <source>
        <dbReference type="Proteomes" id="UP000318437"/>
    </source>
</evidence>